<feature type="region of interest" description="Disordered" evidence="1">
    <location>
        <begin position="1412"/>
        <end position="1447"/>
    </location>
</feature>
<dbReference type="OrthoDB" id="10664858at2759"/>
<gene>
    <name evidence="3" type="ORF">HYH02_001382</name>
</gene>
<feature type="compositionally biased region" description="Pro residues" evidence="1">
    <location>
        <begin position="165"/>
        <end position="175"/>
    </location>
</feature>
<evidence type="ECO:0000256" key="1">
    <source>
        <dbReference type="SAM" id="MobiDB-lite"/>
    </source>
</evidence>
<dbReference type="EMBL" id="JAEHOD010000002">
    <property type="protein sequence ID" value="KAG2454358.1"/>
    <property type="molecule type" value="Genomic_DNA"/>
</dbReference>
<comment type="caution">
    <text evidence="3">The sequence shown here is derived from an EMBL/GenBank/DDBJ whole genome shotgun (WGS) entry which is preliminary data.</text>
</comment>
<feature type="compositionally biased region" description="Pro residues" evidence="1">
    <location>
        <begin position="83"/>
        <end position="153"/>
    </location>
</feature>
<evidence type="ECO:0000313" key="3">
    <source>
        <dbReference type="EMBL" id="KAG2454358.1"/>
    </source>
</evidence>
<dbReference type="PANTHER" id="PTHR24216:SF65">
    <property type="entry name" value="PAXILLIN-LIKE PROTEIN 1"/>
    <property type="match status" value="1"/>
</dbReference>
<evidence type="ECO:0000256" key="2">
    <source>
        <dbReference type="SAM" id="Phobius"/>
    </source>
</evidence>
<feature type="compositionally biased region" description="Low complexity" evidence="1">
    <location>
        <begin position="365"/>
        <end position="379"/>
    </location>
</feature>
<feature type="region of interest" description="Disordered" evidence="1">
    <location>
        <begin position="536"/>
        <end position="567"/>
    </location>
</feature>
<feature type="compositionally biased region" description="Gly residues" evidence="1">
    <location>
        <begin position="1218"/>
        <end position="1229"/>
    </location>
</feature>
<name>A0A836BCL3_9CHLO</name>
<organism evidence="3 4">
    <name type="scientific">Chlamydomonas schloesseri</name>
    <dbReference type="NCBI Taxonomy" id="2026947"/>
    <lineage>
        <taxon>Eukaryota</taxon>
        <taxon>Viridiplantae</taxon>
        <taxon>Chlorophyta</taxon>
        <taxon>core chlorophytes</taxon>
        <taxon>Chlorophyceae</taxon>
        <taxon>CS clade</taxon>
        <taxon>Chlamydomonadales</taxon>
        <taxon>Chlamydomonadaceae</taxon>
        <taxon>Chlamydomonas</taxon>
    </lineage>
</organism>
<sequence>MPLFATQLAMRVVGSQAGSVLTSPNLIFAAGGSAKTTCTPDATSACNNLKDPIWWSCNFTAIQPLVTGATFEVDGYAVIDAPSPAPPSPSPPFPAPPSPAPPSPSPPSPAQPSPAPPSPSPPSPAQPSPAPPSPSPPSPAQPSPAPHSSPSPTPATGGPRSPGEGPSPAPTPYNQPSPTDDKPSRSPPLPGMSSSPSPRPGPGPSASRPPSPPPRFLPSPRRPPSLPRPPPAPAPDPATGMLAVTRELVVRDTGAVSPQEAAAALVAMLPGAERVTPVQYDVRVMLEAAAASGTGSSLAVCSDALIAALRTALRGSASSGGMQAAMQSADVACSQAVATVTSGTGSGIRSDPRRTLQQTAGDSNTTATTPTATCAPGTGTPIELAFEVPALNSSRSSSPTPAAANGSVPTATTTIATDAVEAAATVDALKSQVFGAVTAAAAASGGAVGDVSLCGGTGGLTSAADVKVDTVVRASYRVALSSKGAETYAAACSLSSSGSGSGAGAIDATSVAALAALSLCPDCTACAVLPVPLKEGGPDRSGSSNSSPPPIGTSGIPQGADGSGGSGGSNSSAGIIIAVVAAVAGSLAVAAAAAAVVVVRRRRRQKRHPFEGKAGLGGSVDLGSGNCDDGEAAPAIVEVESFDDVDRDSDGNARPAQEGPPPDQPLKRSYVDLAPFGAAAAAAAAYGHRNSGRDLLHRIRTSPGRGGARTSPSRGGAATPASCASEATGREARSSGSGTAVAADADGGAAPGDEDGVVTIPAGGLGSARLSLLQGRTGSQRQLLAQRYSTGGMLREPAMGGAPGGGGAIAGLGAATATASGAVAAGVAQGRQRGRALLLMQAARAHKSMGSGAGHFAGGTGGGPRSSWRGRAANRKVTDSGTSGYSSGPAAGVGVADEESPFGTPRSSVAGPGLHSGPTSVPSVLTNGRRKWLSDADVAVAGAGAGATAGYSVLSIDRFTRHSAHDGYIGGTGGGSTPSSPGRRRVTFAEGSVGPGAGAGAGVSPGAVVGCADAAAVAAAAAAGEAAVMAGGSTEVVRLHPYSSELVLEQVEGVACATGGPGHGSRTGSGAVMAPSASAAALADLPSALPHNGSLPGASAAHAAAAASIAAALPGCVCSPTKSRAEEAAAAAAAAEAAAAAAGIEVVAHRASLVYLDAPGPCSAPAALEGGSDTFCMGGIAGAGPAAAGGSGGRLTSRYVNSSTFSACPPGAVNGDGNSSGGSSSGGSAGAPEVTLSGGASYVAAVSAAINALGGGGGGGGSQPASSAGVPTRVNSPDLLGAAAATAAGTANATGPVYSSSLLPVPPPRWDSVLLRKHLSSSRRNLSPLRPQTPTEPQPLEIAAAGRLAYAPLPPMPASTSGVLYQPSAGAAASPDLAALELGPAASLRTPQLSMRHSINGVTPEPLGSGVGHSCGSSAGGGGTGIRPRVAPIGGSSGSNTGSSVPELLIPAGSGGYSSSSGDGVIDAKLMAASMSVPGAGAGAGAGGGGSPGSHAQLAAHMLGSSLTSPVRSTEVTVAAATAAAAAVAAALRDACSSPRQLPIIAEEAD</sequence>
<keyword evidence="2" id="KW-1133">Transmembrane helix</keyword>
<feature type="region of interest" description="Disordered" evidence="1">
    <location>
        <begin position="645"/>
        <end position="669"/>
    </location>
</feature>
<dbReference type="PANTHER" id="PTHR24216">
    <property type="entry name" value="PAXILLIN-RELATED"/>
    <property type="match status" value="1"/>
</dbReference>
<feature type="region of interest" description="Disordered" evidence="1">
    <location>
        <begin position="1211"/>
        <end position="1231"/>
    </location>
</feature>
<keyword evidence="2" id="KW-0472">Membrane</keyword>
<feature type="compositionally biased region" description="Low complexity" evidence="1">
    <location>
        <begin position="154"/>
        <end position="164"/>
    </location>
</feature>
<feature type="compositionally biased region" description="Polar residues" evidence="1">
    <location>
        <begin position="355"/>
        <end position="364"/>
    </location>
</feature>
<feature type="compositionally biased region" description="Low complexity" evidence="1">
    <location>
        <begin position="540"/>
        <end position="560"/>
    </location>
</feature>
<feature type="region of interest" description="Disordered" evidence="1">
    <location>
        <begin position="602"/>
        <end position="631"/>
    </location>
</feature>
<feature type="region of interest" description="Disordered" evidence="1">
    <location>
        <begin position="697"/>
        <end position="756"/>
    </location>
</feature>
<dbReference type="Proteomes" id="UP000613740">
    <property type="component" value="Unassembled WGS sequence"/>
</dbReference>
<evidence type="ECO:0000313" key="4">
    <source>
        <dbReference type="Proteomes" id="UP000613740"/>
    </source>
</evidence>
<feature type="compositionally biased region" description="Pro residues" evidence="1">
    <location>
        <begin position="197"/>
        <end position="236"/>
    </location>
</feature>
<feature type="compositionally biased region" description="Gly residues" evidence="1">
    <location>
        <begin position="1412"/>
        <end position="1425"/>
    </location>
</feature>
<feature type="region of interest" description="Disordered" evidence="1">
    <location>
        <begin position="82"/>
        <end position="239"/>
    </location>
</feature>
<feature type="region of interest" description="Disordered" evidence="1">
    <location>
        <begin position="849"/>
        <end position="922"/>
    </location>
</feature>
<feature type="compositionally biased region" description="Gly residues" evidence="1">
    <location>
        <begin position="851"/>
        <end position="864"/>
    </location>
</feature>
<protein>
    <submittedName>
        <fullName evidence="3">Uncharacterized protein</fullName>
    </submittedName>
</protein>
<keyword evidence="2" id="KW-0812">Transmembrane</keyword>
<accession>A0A836BCL3</accession>
<keyword evidence="4" id="KW-1185">Reference proteome</keyword>
<feature type="compositionally biased region" description="Low complexity" evidence="1">
    <location>
        <begin position="734"/>
        <end position="748"/>
    </location>
</feature>
<reference evidence="3" key="1">
    <citation type="journal article" date="2020" name="bioRxiv">
        <title>Comparative genomics of Chlamydomonas.</title>
        <authorList>
            <person name="Craig R.J."/>
            <person name="Hasan A.R."/>
            <person name="Ness R.W."/>
            <person name="Keightley P.D."/>
        </authorList>
    </citation>
    <scope>NUCLEOTIDE SEQUENCE</scope>
    <source>
        <strain evidence="3">CCAP 11/173</strain>
    </source>
</reference>
<feature type="transmembrane region" description="Helical" evidence="2">
    <location>
        <begin position="575"/>
        <end position="599"/>
    </location>
</feature>
<feature type="region of interest" description="Disordered" evidence="1">
    <location>
        <begin position="342"/>
        <end position="379"/>
    </location>
</feature>
<proteinExistence type="predicted"/>